<dbReference type="PANTHER" id="PTHR34069">
    <property type="entry name" value="3-OXOACYL-[ACYL-CARRIER-PROTEIN] SYNTHASE 3"/>
    <property type="match status" value="1"/>
</dbReference>
<evidence type="ECO:0000313" key="4">
    <source>
        <dbReference type="EMBL" id="MBB5874160.1"/>
    </source>
</evidence>
<feature type="domain" description="Beta-ketoacyl-[acyl-carrier-protein] synthase III C-terminal" evidence="3">
    <location>
        <begin position="282"/>
        <end position="361"/>
    </location>
</feature>
<dbReference type="InterPro" id="IPR016039">
    <property type="entry name" value="Thiolase-like"/>
</dbReference>
<keyword evidence="1 4" id="KW-0808">Transferase</keyword>
<evidence type="ECO:0000259" key="3">
    <source>
        <dbReference type="Pfam" id="PF08541"/>
    </source>
</evidence>
<dbReference type="PANTHER" id="PTHR34069:SF2">
    <property type="entry name" value="BETA-KETOACYL-[ACYL-CARRIER-PROTEIN] SYNTHASE III"/>
    <property type="match status" value="1"/>
</dbReference>
<comment type="caution">
    <text evidence="4">The sequence shown here is derived from an EMBL/GenBank/DDBJ whole genome shotgun (WGS) entry which is preliminary data.</text>
</comment>
<gene>
    <name evidence="4" type="ORF">F4553_007594</name>
</gene>
<evidence type="ECO:0000313" key="5">
    <source>
        <dbReference type="Proteomes" id="UP000587527"/>
    </source>
</evidence>
<keyword evidence="5" id="KW-1185">Reference proteome</keyword>
<dbReference type="EC" id="2.3.1.180" evidence="4"/>
<evidence type="ECO:0000256" key="1">
    <source>
        <dbReference type="ARBA" id="ARBA00022679"/>
    </source>
</evidence>
<accession>A0A841C5D5</accession>
<dbReference type="SUPFAM" id="SSF53901">
    <property type="entry name" value="Thiolase-like"/>
    <property type="match status" value="1"/>
</dbReference>
<organism evidence="4 5">
    <name type="scientific">Allocatelliglobosispora scoriae</name>
    <dbReference type="NCBI Taxonomy" id="643052"/>
    <lineage>
        <taxon>Bacteria</taxon>
        <taxon>Bacillati</taxon>
        <taxon>Actinomycetota</taxon>
        <taxon>Actinomycetes</taxon>
        <taxon>Micromonosporales</taxon>
        <taxon>Micromonosporaceae</taxon>
        <taxon>Allocatelliglobosispora</taxon>
    </lineage>
</organism>
<dbReference type="InterPro" id="IPR013747">
    <property type="entry name" value="ACP_syn_III_C"/>
</dbReference>
<dbReference type="RefSeq" id="WP_184846060.1">
    <property type="nucleotide sequence ID" value="NZ_JACHMN010000003.1"/>
</dbReference>
<protein>
    <submittedName>
        <fullName evidence="4">3-oxoacyl-[acyl-carrier-protein] synthase-3</fullName>
        <ecNumber evidence="4">2.3.1.180</ecNumber>
    </submittedName>
</protein>
<dbReference type="Proteomes" id="UP000587527">
    <property type="component" value="Unassembled WGS sequence"/>
</dbReference>
<keyword evidence="2 4" id="KW-0012">Acyltransferase</keyword>
<name>A0A841C5D5_9ACTN</name>
<sequence length="379" mass="39948">MKFVNAIPFPYAVTGLSTLVGQVLSIDEWADAAQIPQRSGGGVMSGELVERILGIAGKSWDPRLFADLGRITDVARDALVSADLQPHDVDAMIVVTCSPYEVMLDQDTFRLARELGLPDHVVPVQIGAGCAGLARAAALAARVDASNVLVVTYNAPSRVTGDLDGGVNPLYRHNDVHPLGRSLWASAGIFSDGAAALVFTRHTDSPGLVLYSRDSQAFGDEPGFADPLIHYLGGGAVHPTGTPGAAELACYGMNGPQVKRYYTKGMMLNHAALDTALPGYVDRVKRIYTHQASPALVQEFARLADLPDGKAPTNARRFGNLVSASTAKMLHDDLYQGDITDGDLVCASVVGAGPERGAYILPVHIAKVIEPGGFVPVAG</sequence>
<dbReference type="GO" id="GO:0033818">
    <property type="term" value="F:beta-ketoacyl-acyl-carrier-protein synthase III activity"/>
    <property type="evidence" value="ECO:0007669"/>
    <property type="project" value="UniProtKB-EC"/>
</dbReference>
<dbReference type="Pfam" id="PF08541">
    <property type="entry name" value="ACP_syn_III_C"/>
    <property type="match status" value="1"/>
</dbReference>
<dbReference type="Gene3D" id="3.40.47.10">
    <property type="match status" value="1"/>
</dbReference>
<reference evidence="4 5" key="1">
    <citation type="submission" date="2020-08" db="EMBL/GenBank/DDBJ databases">
        <title>Sequencing the genomes of 1000 actinobacteria strains.</title>
        <authorList>
            <person name="Klenk H.-P."/>
        </authorList>
    </citation>
    <scope>NUCLEOTIDE SEQUENCE [LARGE SCALE GENOMIC DNA]</scope>
    <source>
        <strain evidence="4 5">DSM 45362</strain>
    </source>
</reference>
<dbReference type="AlphaFoldDB" id="A0A841C5D5"/>
<proteinExistence type="predicted"/>
<dbReference type="EMBL" id="JACHMN010000003">
    <property type="protein sequence ID" value="MBB5874160.1"/>
    <property type="molecule type" value="Genomic_DNA"/>
</dbReference>
<dbReference type="GO" id="GO:0044550">
    <property type="term" value="P:secondary metabolite biosynthetic process"/>
    <property type="evidence" value="ECO:0007669"/>
    <property type="project" value="TreeGrafter"/>
</dbReference>
<evidence type="ECO:0000256" key="2">
    <source>
        <dbReference type="ARBA" id="ARBA00023315"/>
    </source>
</evidence>